<protein>
    <recommendedName>
        <fullName evidence="7">Protein kinase domain-containing protein</fullName>
    </recommendedName>
</protein>
<dbReference type="Proteomes" id="UP000663823">
    <property type="component" value="Unassembled WGS sequence"/>
</dbReference>
<evidence type="ECO:0000256" key="6">
    <source>
        <dbReference type="PROSITE-ProRule" id="PRU10141"/>
    </source>
</evidence>
<dbReference type="InterPro" id="IPR011009">
    <property type="entry name" value="Kinase-like_dom_sf"/>
</dbReference>
<keyword evidence="1" id="KW-0723">Serine/threonine-protein kinase</keyword>
<evidence type="ECO:0000313" key="14">
    <source>
        <dbReference type="Proteomes" id="UP000663823"/>
    </source>
</evidence>
<dbReference type="PANTHER" id="PTHR22974:SF21">
    <property type="entry name" value="DUAL SPECIFICITY PROTEIN KINASE TTK"/>
    <property type="match status" value="1"/>
</dbReference>
<evidence type="ECO:0000313" key="10">
    <source>
        <dbReference type="EMBL" id="CAF1199173.1"/>
    </source>
</evidence>
<dbReference type="OrthoDB" id="20524at2759"/>
<sequence>MVGGRIVVRGVPYQIERSIGHGLHSLVYGARDPHTGRPVAIKIINFDHGSHDVKAHTESRRQSYWKEINILLHLQPLNPYIVRVLNHDYNNRRGIIVMERGTTVRDTLTRHMLSKTPMPPSVVHRFWTQMVEAIYYLHRAGFVHGDIKPENFIQVGPDGTSLRLIDMGISFHLPPNVTSRLKTGVGTPDYVAPEMVCSGSGFGSHSRCGYSADVWALGVILFEMTYGYRPLQKMRDNTAKFKFLNRLRQREIPIPRHPDMNLRNVLGRCLTSNRRRRLTVQQLLKHPYFTEEF</sequence>
<dbReference type="Proteomes" id="UP000663870">
    <property type="component" value="Unassembled WGS sequence"/>
</dbReference>
<dbReference type="GO" id="GO:0005634">
    <property type="term" value="C:nucleus"/>
    <property type="evidence" value="ECO:0007669"/>
    <property type="project" value="TreeGrafter"/>
</dbReference>
<evidence type="ECO:0000313" key="8">
    <source>
        <dbReference type="EMBL" id="CAF1138370.1"/>
    </source>
</evidence>
<evidence type="ECO:0000256" key="4">
    <source>
        <dbReference type="ARBA" id="ARBA00022777"/>
    </source>
</evidence>
<evidence type="ECO:0000313" key="13">
    <source>
        <dbReference type="EMBL" id="CAF3950501.1"/>
    </source>
</evidence>
<dbReference type="GO" id="GO:0007094">
    <property type="term" value="P:mitotic spindle assembly checkpoint signaling"/>
    <property type="evidence" value="ECO:0007669"/>
    <property type="project" value="TreeGrafter"/>
</dbReference>
<dbReference type="GO" id="GO:0007059">
    <property type="term" value="P:chromosome segregation"/>
    <property type="evidence" value="ECO:0007669"/>
    <property type="project" value="TreeGrafter"/>
</dbReference>
<feature type="domain" description="Protein kinase" evidence="7">
    <location>
        <begin position="13"/>
        <end position="289"/>
    </location>
</feature>
<evidence type="ECO:0000259" key="7">
    <source>
        <dbReference type="PROSITE" id="PS50011"/>
    </source>
</evidence>
<comment type="caution">
    <text evidence="12">The sequence shown here is derived from an EMBL/GenBank/DDBJ whole genome shotgun (WGS) entry which is preliminary data.</text>
</comment>
<evidence type="ECO:0000313" key="12">
    <source>
        <dbReference type="EMBL" id="CAF3629220.1"/>
    </source>
</evidence>
<feature type="binding site" evidence="6">
    <location>
        <position position="42"/>
    </location>
    <ligand>
        <name>ATP</name>
        <dbReference type="ChEBI" id="CHEBI:30616"/>
    </ligand>
</feature>
<dbReference type="SMART" id="SM00220">
    <property type="entry name" value="S_TKc"/>
    <property type="match status" value="1"/>
</dbReference>
<reference evidence="12" key="1">
    <citation type="submission" date="2021-02" db="EMBL/GenBank/DDBJ databases">
        <authorList>
            <person name="Nowell W R."/>
        </authorList>
    </citation>
    <scope>NUCLEOTIDE SEQUENCE</scope>
</reference>
<keyword evidence="15" id="KW-1185">Reference proteome</keyword>
<dbReference type="GO" id="GO:0033316">
    <property type="term" value="P:meiotic spindle assembly checkpoint signaling"/>
    <property type="evidence" value="ECO:0007669"/>
    <property type="project" value="TreeGrafter"/>
</dbReference>
<dbReference type="Proteomes" id="UP000663882">
    <property type="component" value="Unassembled WGS sequence"/>
</dbReference>
<accession>A0A818PTS5</accession>
<dbReference type="AlphaFoldDB" id="A0A818PTS5"/>
<name>A0A818PTS5_9BILA</name>
<dbReference type="EMBL" id="CAJNOH010001278">
    <property type="protein sequence ID" value="CAF1199173.1"/>
    <property type="molecule type" value="Genomic_DNA"/>
</dbReference>
<dbReference type="GO" id="GO:0004674">
    <property type="term" value="F:protein serine/threonine kinase activity"/>
    <property type="evidence" value="ECO:0007669"/>
    <property type="project" value="UniProtKB-KW"/>
</dbReference>
<dbReference type="InterPro" id="IPR017441">
    <property type="entry name" value="Protein_kinase_ATP_BS"/>
</dbReference>
<dbReference type="EMBL" id="CAJNOU010001032">
    <property type="protein sequence ID" value="CAF1138370.1"/>
    <property type="molecule type" value="Genomic_DNA"/>
</dbReference>
<dbReference type="Proteomes" id="UP000663889">
    <property type="component" value="Unassembled WGS sequence"/>
</dbReference>
<evidence type="ECO:0000313" key="11">
    <source>
        <dbReference type="EMBL" id="CAF1470041.1"/>
    </source>
</evidence>
<gene>
    <name evidence="13" type="ORF">FNK824_LOCUS23192</name>
    <name evidence="11" type="ORF">JXQ802_LOCUS38681</name>
    <name evidence="12" type="ORF">OTI717_LOCUS8222</name>
    <name evidence="10" type="ORF">PYM288_LOCUS24778</name>
    <name evidence="9" type="ORF">RFH988_LOCUS22864</name>
    <name evidence="8" type="ORF">SEV965_LOCUS17798</name>
</gene>
<dbReference type="PANTHER" id="PTHR22974">
    <property type="entry name" value="MIXED LINEAGE PROTEIN KINASE"/>
    <property type="match status" value="1"/>
</dbReference>
<dbReference type="SUPFAM" id="SSF56112">
    <property type="entry name" value="Protein kinase-like (PK-like)"/>
    <property type="match status" value="1"/>
</dbReference>
<dbReference type="PROSITE" id="PS50011">
    <property type="entry name" value="PROTEIN_KINASE_DOM"/>
    <property type="match status" value="1"/>
</dbReference>
<evidence type="ECO:0000256" key="2">
    <source>
        <dbReference type="ARBA" id="ARBA00022679"/>
    </source>
</evidence>
<dbReference type="EMBL" id="CAJOBE010004859">
    <property type="protein sequence ID" value="CAF3950501.1"/>
    <property type="molecule type" value="Genomic_DNA"/>
</dbReference>
<dbReference type="PROSITE" id="PS00107">
    <property type="entry name" value="PROTEIN_KINASE_ATP"/>
    <property type="match status" value="1"/>
</dbReference>
<dbReference type="Proteomes" id="UP000663874">
    <property type="component" value="Unassembled WGS sequence"/>
</dbReference>
<keyword evidence="4" id="KW-0418">Kinase</keyword>
<dbReference type="InterPro" id="IPR000719">
    <property type="entry name" value="Prot_kinase_dom"/>
</dbReference>
<dbReference type="GO" id="GO:0034501">
    <property type="term" value="P:protein localization to kinetochore"/>
    <property type="evidence" value="ECO:0007669"/>
    <property type="project" value="TreeGrafter"/>
</dbReference>
<organism evidence="12 14">
    <name type="scientific">Rotaria sordida</name>
    <dbReference type="NCBI Taxonomy" id="392033"/>
    <lineage>
        <taxon>Eukaryota</taxon>
        <taxon>Metazoa</taxon>
        <taxon>Spiralia</taxon>
        <taxon>Gnathifera</taxon>
        <taxon>Rotifera</taxon>
        <taxon>Eurotatoria</taxon>
        <taxon>Bdelloidea</taxon>
        <taxon>Philodinida</taxon>
        <taxon>Philodinidae</taxon>
        <taxon>Rotaria</taxon>
    </lineage>
</organism>
<dbReference type="Pfam" id="PF00069">
    <property type="entry name" value="Pkinase"/>
    <property type="match status" value="1"/>
</dbReference>
<proteinExistence type="predicted"/>
<dbReference type="EMBL" id="CAJOAX010000648">
    <property type="protein sequence ID" value="CAF3629220.1"/>
    <property type="molecule type" value="Genomic_DNA"/>
</dbReference>
<dbReference type="Gene3D" id="1.10.510.10">
    <property type="entry name" value="Transferase(Phosphotransferase) domain 1"/>
    <property type="match status" value="1"/>
</dbReference>
<dbReference type="EMBL" id="CAJNOL010002163">
    <property type="protein sequence ID" value="CAF1470041.1"/>
    <property type="molecule type" value="Genomic_DNA"/>
</dbReference>
<evidence type="ECO:0000256" key="3">
    <source>
        <dbReference type="ARBA" id="ARBA00022741"/>
    </source>
</evidence>
<dbReference type="GO" id="GO:0004712">
    <property type="term" value="F:protein serine/threonine/tyrosine kinase activity"/>
    <property type="evidence" value="ECO:0007669"/>
    <property type="project" value="TreeGrafter"/>
</dbReference>
<dbReference type="EMBL" id="CAJNOO010001548">
    <property type="protein sequence ID" value="CAF1168980.1"/>
    <property type="molecule type" value="Genomic_DNA"/>
</dbReference>
<evidence type="ECO:0000313" key="9">
    <source>
        <dbReference type="EMBL" id="CAF1168980.1"/>
    </source>
</evidence>
<evidence type="ECO:0000313" key="15">
    <source>
        <dbReference type="Proteomes" id="UP000663870"/>
    </source>
</evidence>
<evidence type="ECO:0000256" key="5">
    <source>
        <dbReference type="ARBA" id="ARBA00022840"/>
    </source>
</evidence>
<dbReference type="GO" id="GO:0005524">
    <property type="term" value="F:ATP binding"/>
    <property type="evidence" value="ECO:0007669"/>
    <property type="project" value="UniProtKB-UniRule"/>
</dbReference>
<dbReference type="GO" id="GO:0000776">
    <property type="term" value="C:kinetochore"/>
    <property type="evidence" value="ECO:0007669"/>
    <property type="project" value="TreeGrafter"/>
</dbReference>
<keyword evidence="2" id="KW-0808">Transferase</keyword>
<keyword evidence="3 6" id="KW-0547">Nucleotide-binding</keyword>
<evidence type="ECO:0000256" key="1">
    <source>
        <dbReference type="ARBA" id="ARBA00022527"/>
    </source>
</evidence>
<dbReference type="Proteomes" id="UP000663854">
    <property type="component" value="Unassembled WGS sequence"/>
</dbReference>
<keyword evidence="5 6" id="KW-0067">ATP-binding</keyword>